<keyword evidence="2" id="KW-1185">Reference proteome</keyword>
<dbReference type="EMBL" id="BPLQ01015713">
    <property type="protein sequence ID" value="GIY90487.1"/>
    <property type="molecule type" value="Genomic_DNA"/>
</dbReference>
<dbReference type="AlphaFoldDB" id="A0AAV4X5L9"/>
<sequence>MNVTEGINVFGMNVAESINVFGMNVTEGMNVFGMNVTEGMNVFGMNVTEGMKVFGMNVFGMNVFCINVTQGMNVFGMNVTEGMNVFGMNVTEGMNAFGMNNTEDMNVFGINVTEGEKPLINLRGSLTSLRCFQALAFSQSLTTGEIPKTNYLFDKFSKRALLCLSCRDSVAYKKDKREVPVSSKRLCCCRVSFLLENLKLTLLNPESQNKIKLEVLSRQC</sequence>
<evidence type="ECO:0000313" key="2">
    <source>
        <dbReference type="Proteomes" id="UP001054837"/>
    </source>
</evidence>
<accession>A0AAV4X5L9</accession>
<protein>
    <submittedName>
        <fullName evidence="1">Uncharacterized protein</fullName>
    </submittedName>
</protein>
<name>A0AAV4X5L9_9ARAC</name>
<evidence type="ECO:0000313" key="1">
    <source>
        <dbReference type="EMBL" id="GIY90487.1"/>
    </source>
</evidence>
<organism evidence="1 2">
    <name type="scientific">Caerostris darwini</name>
    <dbReference type="NCBI Taxonomy" id="1538125"/>
    <lineage>
        <taxon>Eukaryota</taxon>
        <taxon>Metazoa</taxon>
        <taxon>Ecdysozoa</taxon>
        <taxon>Arthropoda</taxon>
        <taxon>Chelicerata</taxon>
        <taxon>Arachnida</taxon>
        <taxon>Araneae</taxon>
        <taxon>Araneomorphae</taxon>
        <taxon>Entelegynae</taxon>
        <taxon>Araneoidea</taxon>
        <taxon>Araneidae</taxon>
        <taxon>Caerostris</taxon>
    </lineage>
</organism>
<comment type="caution">
    <text evidence="1">The sequence shown here is derived from an EMBL/GenBank/DDBJ whole genome shotgun (WGS) entry which is preliminary data.</text>
</comment>
<gene>
    <name evidence="1" type="ORF">CDAR_195051</name>
</gene>
<reference evidence="1 2" key="1">
    <citation type="submission" date="2021-06" db="EMBL/GenBank/DDBJ databases">
        <title>Caerostris darwini draft genome.</title>
        <authorList>
            <person name="Kono N."/>
            <person name="Arakawa K."/>
        </authorList>
    </citation>
    <scope>NUCLEOTIDE SEQUENCE [LARGE SCALE GENOMIC DNA]</scope>
</reference>
<proteinExistence type="predicted"/>
<dbReference type="Proteomes" id="UP001054837">
    <property type="component" value="Unassembled WGS sequence"/>
</dbReference>